<dbReference type="KEGG" id="spaa:SPAPADRAFT_150679"/>
<proteinExistence type="predicted"/>
<name>G3AL33_SPAPN</name>
<dbReference type="PANTHER" id="PTHR43102">
    <property type="entry name" value="SLR1143 PROTEIN"/>
    <property type="match status" value="1"/>
</dbReference>
<dbReference type="InParanoid" id="G3AL33"/>
<evidence type="ECO:0000313" key="3">
    <source>
        <dbReference type="EMBL" id="EGW33075.1"/>
    </source>
</evidence>
<dbReference type="eggNOG" id="KOG0519">
    <property type="taxonomic scope" value="Eukaryota"/>
</dbReference>
<feature type="domain" description="GAF" evidence="2">
    <location>
        <begin position="117"/>
        <end position="246"/>
    </location>
</feature>
<dbReference type="PANTHER" id="PTHR43102:SF2">
    <property type="entry name" value="GAF DOMAIN-CONTAINING PROTEIN"/>
    <property type="match status" value="1"/>
</dbReference>
<dbReference type="OMA" id="IHYKAFM"/>
<dbReference type="HOGENOM" id="CLU_512858_0_0_1"/>
<gene>
    <name evidence="3" type="ORF">SPAPADRAFT_150679</name>
</gene>
<dbReference type="OrthoDB" id="303614at2759"/>
<feature type="region of interest" description="Disordered" evidence="1">
    <location>
        <begin position="1"/>
        <end position="39"/>
    </location>
</feature>
<dbReference type="STRING" id="619300.G3AL33"/>
<dbReference type="SUPFAM" id="SSF55781">
    <property type="entry name" value="GAF domain-like"/>
    <property type="match status" value="1"/>
</dbReference>
<dbReference type="RefSeq" id="XP_007374590.1">
    <property type="nucleotide sequence ID" value="XM_007374528.1"/>
</dbReference>
<reference evidence="3 4" key="1">
    <citation type="journal article" date="2011" name="Proc. Natl. Acad. Sci. U.S.A.">
        <title>Comparative genomics of xylose-fermenting fungi for enhanced biofuel production.</title>
        <authorList>
            <person name="Wohlbach D.J."/>
            <person name="Kuo A."/>
            <person name="Sato T.K."/>
            <person name="Potts K.M."/>
            <person name="Salamov A.A."/>
            <person name="LaButti K.M."/>
            <person name="Sun H."/>
            <person name="Clum A."/>
            <person name="Pangilinan J.L."/>
            <person name="Lindquist E.A."/>
            <person name="Lucas S."/>
            <person name="Lapidus A."/>
            <person name="Jin M."/>
            <person name="Gunawan C."/>
            <person name="Balan V."/>
            <person name="Dale B.E."/>
            <person name="Jeffries T.W."/>
            <person name="Zinkel R."/>
            <person name="Barry K.W."/>
            <person name="Grigoriev I.V."/>
            <person name="Gasch A.P."/>
        </authorList>
    </citation>
    <scope>NUCLEOTIDE SEQUENCE [LARGE SCALE GENOMIC DNA]</scope>
    <source>
        <strain evidence="4">NRRL Y-27907 / 11-Y1</strain>
    </source>
</reference>
<sequence>MKRHKDINRVKEGSAGSALSRLIRKPPRSGSPISKRSQTIPTSLIGSPNEFILIPIPSTKAHFIDAYSKGKWNLSKVPCPPCLQSSGYMKPPECYSEPSRLNAVSRYKDLPHWSEPTLFRKTVSKLKKVFSVSGVSISLVDNFKCYFKVETMLDMNDVPRCVAIDSHALLSQGYFLLLDASSDWRTAMNPLVTGSPFIKFYCGVPLLTRNNEAIGILSIFDSFSKDEFTEESCKKLQLVSRDIMMTLDSSIEDVRSKIQQRNSPTFPINNLTNELTDLRKQLGRPTSSRSLLVFEKDGSGGPYTQNHNFRFFKYGNGTHVNEPKSPVDEKHLWNLLFSVGSLKSAATILAKVLATNYTFDFVYILEIRIAEPYQIPREYFPPNETKVEAESFRHASRMIKLKGTHDEFMTRVIGVHGKSHDLQYFENSIHYKAFMSEFGVEYKNPKKNSTLNHGILMPFYRHNSKIVRKSSEDRKMVDVYLRSGGYIIALFSENYNKEINPDVVSNIFNHASMYRKIYITA</sequence>
<evidence type="ECO:0000313" key="4">
    <source>
        <dbReference type="Proteomes" id="UP000000709"/>
    </source>
</evidence>
<dbReference type="EMBL" id="GL996501">
    <property type="protein sequence ID" value="EGW33075.1"/>
    <property type="molecule type" value="Genomic_DNA"/>
</dbReference>
<protein>
    <recommendedName>
        <fullName evidence="2">GAF domain-containing protein</fullName>
    </recommendedName>
</protein>
<accession>G3AL33</accession>
<dbReference type="InterPro" id="IPR029016">
    <property type="entry name" value="GAF-like_dom_sf"/>
</dbReference>
<dbReference type="InterPro" id="IPR003018">
    <property type="entry name" value="GAF"/>
</dbReference>
<evidence type="ECO:0000256" key="1">
    <source>
        <dbReference type="SAM" id="MobiDB-lite"/>
    </source>
</evidence>
<organism evidence="4">
    <name type="scientific">Spathaspora passalidarum (strain NRRL Y-27907 / 11-Y1)</name>
    <dbReference type="NCBI Taxonomy" id="619300"/>
    <lineage>
        <taxon>Eukaryota</taxon>
        <taxon>Fungi</taxon>
        <taxon>Dikarya</taxon>
        <taxon>Ascomycota</taxon>
        <taxon>Saccharomycotina</taxon>
        <taxon>Pichiomycetes</taxon>
        <taxon>Debaryomycetaceae</taxon>
        <taxon>Spathaspora</taxon>
    </lineage>
</organism>
<dbReference type="Proteomes" id="UP000000709">
    <property type="component" value="Unassembled WGS sequence"/>
</dbReference>
<dbReference type="AlphaFoldDB" id="G3AL33"/>
<dbReference type="Gene3D" id="3.30.450.40">
    <property type="match status" value="1"/>
</dbReference>
<dbReference type="Pfam" id="PF01590">
    <property type="entry name" value="GAF"/>
    <property type="match status" value="1"/>
</dbReference>
<evidence type="ECO:0000259" key="2">
    <source>
        <dbReference type="Pfam" id="PF01590"/>
    </source>
</evidence>
<keyword evidence="4" id="KW-1185">Reference proteome</keyword>
<dbReference type="GeneID" id="18870876"/>